<gene>
    <name evidence="2" type="ORF">ACA1_065140</name>
</gene>
<name>L8H024_ACACF</name>
<dbReference type="VEuPathDB" id="AmoebaDB:ACA1_065140"/>
<dbReference type="RefSeq" id="XP_004339739.1">
    <property type="nucleotide sequence ID" value="XM_004339691.1"/>
</dbReference>
<sequence>MTLTTSAGRGAYVACLVAAIGGLLACLALPATAQSCPGDGIKVYGTQSFPDDSSAWVAVSNVDATSNANQLWLSEKFAYVFSFNTIFYSFSLLQRTAIPPSLATNVAVSPMFKQGFSPTGPVVVLVPRSTPWNLVEVVITADGYVLSRNLTIPQFAQTVQWQKIIPNTYGLTSKLYLFSADHLVIVNYNALTWSIDAVVAIPAGQYPTQVIRSAMVNAANQQELFVTRANEDPEKPGEVSVLLLSADDGSLVNRVILDHSPAVMFVTSGSDGTNDIIWAESGALFDSQQSTGAAFIWSLDSHELSYAEIPVSSSQTFGSAYGSTPNNKYILLGFGEPAGQEYTLASVNLQNSCVIDLQKQMPGTPPEAGNEVGGILSQAGLVLFGNHNQQGFNQVTLIYYANWI</sequence>
<dbReference type="KEGG" id="acan:ACA1_065140"/>
<evidence type="ECO:0000256" key="1">
    <source>
        <dbReference type="SAM" id="SignalP"/>
    </source>
</evidence>
<reference evidence="2 3" key="1">
    <citation type="journal article" date="2013" name="Genome Biol.">
        <title>Genome of Acanthamoeba castellanii highlights extensive lateral gene transfer and early evolution of tyrosine kinase signaling.</title>
        <authorList>
            <person name="Clarke M."/>
            <person name="Lohan A.J."/>
            <person name="Liu B."/>
            <person name="Lagkouvardos I."/>
            <person name="Roy S."/>
            <person name="Zafar N."/>
            <person name="Bertelli C."/>
            <person name="Schilde C."/>
            <person name="Kianianmomeni A."/>
            <person name="Burglin T.R."/>
            <person name="Frech C."/>
            <person name="Turcotte B."/>
            <person name="Kopec K.O."/>
            <person name="Synnott J.M."/>
            <person name="Choo C."/>
            <person name="Paponov I."/>
            <person name="Finkler A."/>
            <person name="Soon Heng Tan C."/>
            <person name="Hutchins A.P."/>
            <person name="Weinmeier T."/>
            <person name="Rattei T."/>
            <person name="Chu J.S."/>
            <person name="Gimenez G."/>
            <person name="Irimia M."/>
            <person name="Rigden D.J."/>
            <person name="Fitzpatrick D.A."/>
            <person name="Lorenzo-Morales J."/>
            <person name="Bateman A."/>
            <person name="Chiu C.H."/>
            <person name="Tang P."/>
            <person name="Hegemann P."/>
            <person name="Fromm H."/>
            <person name="Raoult D."/>
            <person name="Greub G."/>
            <person name="Miranda-Saavedra D."/>
            <person name="Chen N."/>
            <person name="Nash P."/>
            <person name="Ginger M.L."/>
            <person name="Horn M."/>
            <person name="Schaap P."/>
            <person name="Caler L."/>
            <person name="Loftus B."/>
        </authorList>
    </citation>
    <scope>NUCLEOTIDE SEQUENCE [LARGE SCALE GENOMIC DNA]</scope>
    <source>
        <strain evidence="2 3">Neff</strain>
    </source>
</reference>
<proteinExistence type="predicted"/>
<accession>L8H024</accession>
<dbReference type="EMBL" id="KB007974">
    <property type="protein sequence ID" value="ELR17726.1"/>
    <property type="molecule type" value="Genomic_DNA"/>
</dbReference>
<protein>
    <submittedName>
        <fullName evidence="2">Uncharacterized protein</fullName>
    </submittedName>
</protein>
<feature type="signal peptide" evidence="1">
    <location>
        <begin position="1"/>
        <end position="33"/>
    </location>
</feature>
<feature type="chain" id="PRO_5003990248" evidence="1">
    <location>
        <begin position="34"/>
        <end position="404"/>
    </location>
</feature>
<organism evidence="2 3">
    <name type="scientific">Acanthamoeba castellanii (strain ATCC 30010 / Neff)</name>
    <dbReference type="NCBI Taxonomy" id="1257118"/>
    <lineage>
        <taxon>Eukaryota</taxon>
        <taxon>Amoebozoa</taxon>
        <taxon>Discosea</taxon>
        <taxon>Longamoebia</taxon>
        <taxon>Centramoebida</taxon>
        <taxon>Acanthamoebidae</taxon>
        <taxon>Acanthamoeba</taxon>
    </lineage>
</organism>
<dbReference type="GeneID" id="14918401"/>
<evidence type="ECO:0000313" key="3">
    <source>
        <dbReference type="Proteomes" id="UP000011083"/>
    </source>
</evidence>
<evidence type="ECO:0000313" key="2">
    <source>
        <dbReference type="EMBL" id="ELR17726.1"/>
    </source>
</evidence>
<keyword evidence="1" id="KW-0732">Signal</keyword>
<keyword evidence="3" id="KW-1185">Reference proteome</keyword>
<dbReference type="AlphaFoldDB" id="L8H024"/>
<dbReference type="Proteomes" id="UP000011083">
    <property type="component" value="Unassembled WGS sequence"/>
</dbReference>